<evidence type="ECO:0000313" key="1">
    <source>
        <dbReference type="EMBL" id="CAL5140687.1"/>
    </source>
</evidence>
<dbReference type="AlphaFoldDB" id="A0AAV2TWQ5"/>
<gene>
    <name evidence="1" type="ORF">CDAUBV1_LOCUS15982</name>
</gene>
<protein>
    <recommendedName>
        <fullName evidence="3">Secreted protein</fullName>
    </recommendedName>
</protein>
<dbReference type="Proteomes" id="UP001497525">
    <property type="component" value="Unassembled WGS sequence"/>
</dbReference>
<evidence type="ECO:0000313" key="2">
    <source>
        <dbReference type="Proteomes" id="UP001497525"/>
    </source>
</evidence>
<accession>A0AAV2TWQ5</accession>
<name>A0AAV2TWQ5_CALDB</name>
<dbReference type="EMBL" id="CAXLJL010000767">
    <property type="protein sequence ID" value="CAL5140687.1"/>
    <property type="molecule type" value="Genomic_DNA"/>
</dbReference>
<comment type="caution">
    <text evidence="1">The sequence shown here is derived from an EMBL/GenBank/DDBJ whole genome shotgun (WGS) entry which is preliminary data.</text>
</comment>
<evidence type="ECO:0008006" key="3">
    <source>
        <dbReference type="Google" id="ProtNLM"/>
    </source>
</evidence>
<proteinExistence type="predicted"/>
<sequence>MVPRPGISVLASSSVRLLDIRLAQHICWLFCSYATGCRCGSAGHATSTTLWEEYDGRQTNVRLKNFSGILFVIQFFAVTCFRILAQSLIHQCAYSVPKATDCFSDSANLINLLHLTEM</sequence>
<organism evidence="1 2">
    <name type="scientific">Calicophoron daubneyi</name>
    <name type="common">Rumen fluke</name>
    <name type="synonym">Paramphistomum daubneyi</name>
    <dbReference type="NCBI Taxonomy" id="300641"/>
    <lineage>
        <taxon>Eukaryota</taxon>
        <taxon>Metazoa</taxon>
        <taxon>Spiralia</taxon>
        <taxon>Lophotrochozoa</taxon>
        <taxon>Platyhelminthes</taxon>
        <taxon>Trematoda</taxon>
        <taxon>Digenea</taxon>
        <taxon>Plagiorchiida</taxon>
        <taxon>Pronocephalata</taxon>
        <taxon>Paramphistomoidea</taxon>
        <taxon>Paramphistomidae</taxon>
        <taxon>Calicophoron</taxon>
    </lineage>
</organism>
<reference evidence="1" key="1">
    <citation type="submission" date="2024-06" db="EMBL/GenBank/DDBJ databases">
        <authorList>
            <person name="Liu X."/>
            <person name="Lenzi L."/>
            <person name="Haldenby T S."/>
            <person name="Uol C."/>
        </authorList>
    </citation>
    <scope>NUCLEOTIDE SEQUENCE</scope>
</reference>